<dbReference type="RefSeq" id="WP_119150450.1">
    <property type="nucleotide sequence ID" value="NZ_QXJM01000039.1"/>
</dbReference>
<evidence type="ECO:0000313" key="9">
    <source>
        <dbReference type="EMBL" id="RIE02412.1"/>
    </source>
</evidence>
<dbReference type="EMBL" id="QXJM01000039">
    <property type="protein sequence ID" value="RIE02412.1"/>
    <property type="molecule type" value="Genomic_DNA"/>
</dbReference>
<dbReference type="InterPro" id="IPR003416">
    <property type="entry name" value="MgtC/SapB/SrpB/YhiD_fam"/>
</dbReference>
<feature type="transmembrane region" description="Helical" evidence="7">
    <location>
        <begin position="50"/>
        <end position="72"/>
    </location>
</feature>
<keyword evidence="6 7" id="KW-0472">Membrane</keyword>
<dbReference type="PANTHER" id="PTHR33778:SF1">
    <property type="entry name" value="MAGNESIUM TRANSPORTER YHID-RELATED"/>
    <property type="match status" value="1"/>
</dbReference>
<keyword evidence="3" id="KW-1003">Cell membrane</keyword>
<keyword evidence="5 7" id="KW-1133">Transmembrane helix</keyword>
<feature type="domain" description="MgtC/SapB/SrpB/YhiD N-terminal" evidence="8">
    <location>
        <begin position="25"/>
        <end position="155"/>
    </location>
</feature>
<evidence type="ECO:0000256" key="6">
    <source>
        <dbReference type="ARBA" id="ARBA00023136"/>
    </source>
</evidence>
<keyword evidence="10" id="KW-1185">Reference proteome</keyword>
<dbReference type="GO" id="GO:0005886">
    <property type="term" value="C:plasma membrane"/>
    <property type="evidence" value="ECO:0007669"/>
    <property type="project" value="UniProtKB-SubCell"/>
</dbReference>
<dbReference type="Pfam" id="PF02308">
    <property type="entry name" value="MgtC"/>
    <property type="match status" value="1"/>
</dbReference>
<proteinExistence type="inferred from homology"/>
<accession>A0A398CJU4</accession>
<evidence type="ECO:0000256" key="4">
    <source>
        <dbReference type="ARBA" id="ARBA00022692"/>
    </source>
</evidence>
<evidence type="ECO:0000313" key="10">
    <source>
        <dbReference type="Proteomes" id="UP000266340"/>
    </source>
</evidence>
<organism evidence="9 10">
    <name type="scientific">Cohnella faecalis</name>
    <dbReference type="NCBI Taxonomy" id="2315694"/>
    <lineage>
        <taxon>Bacteria</taxon>
        <taxon>Bacillati</taxon>
        <taxon>Bacillota</taxon>
        <taxon>Bacilli</taxon>
        <taxon>Bacillales</taxon>
        <taxon>Paenibacillaceae</taxon>
        <taxon>Cohnella</taxon>
    </lineage>
</organism>
<evidence type="ECO:0000256" key="2">
    <source>
        <dbReference type="ARBA" id="ARBA00009298"/>
    </source>
</evidence>
<dbReference type="PANTHER" id="PTHR33778">
    <property type="entry name" value="PROTEIN MGTC"/>
    <property type="match status" value="1"/>
</dbReference>
<evidence type="ECO:0000256" key="7">
    <source>
        <dbReference type="SAM" id="Phobius"/>
    </source>
</evidence>
<evidence type="ECO:0000256" key="5">
    <source>
        <dbReference type="ARBA" id="ARBA00022989"/>
    </source>
</evidence>
<comment type="subcellular location">
    <subcellularLocation>
        <location evidence="1">Cell membrane</location>
        <topology evidence="1">Multi-pass membrane protein</topology>
    </subcellularLocation>
</comment>
<comment type="similarity">
    <text evidence="2">Belongs to the MgtC/SapB family.</text>
</comment>
<keyword evidence="4 7" id="KW-0812">Transmembrane</keyword>
<sequence length="166" mass="18114">MKRVEAIYSWFERYLLDDSEMYLRILLSAVLGFIIGWDRESKSKPAGIKTYMFVCVASCLITLISIYSVDKFSSLNNRTMMDPLRLAAQIVTGLGFLGAGVILKNGLEVKGLTSAAMVLFVGGIGIGIGAGFYALIVFAVLVSMVMVRIGNAIEQSKFVRAKGKPE</sequence>
<evidence type="ECO:0000259" key="8">
    <source>
        <dbReference type="Pfam" id="PF02308"/>
    </source>
</evidence>
<protein>
    <submittedName>
        <fullName evidence="9">MgtC/SapB family protein</fullName>
    </submittedName>
</protein>
<name>A0A398CJU4_9BACL</name>
<evidence type="ECO:0000256" key="3">
    <source>
        <dbReference type="ARBA" id="ARBA00022475"/>
    </source>
</evidence>
<dbReference type="PRINTS" id="PR01837">
    <property type="entry name" value="MGTCSAPBPROT"/>
</dbReference>
<feature type="transmembrane region" description="Helical" evidence="7">
    <location>
        <begin position="84"/>
        <end position="103"/>
    </location>
</feature>
<feature type="transmembrane region" description="Helical" evidence="7">
    <location>
        <begin position="21"/>
        <end position="38"/>
    </location>
</feature>
<feature type="transmembrane region" description="Helical" evidence="7">
    <location>
        <begin position="115"/>
        <end position="147"/>
    </location>
</feature>
<dbReference type="OrthoDB" id="9811198at2"/>
<gene>
    <name evidence="9" type="ORF">D3H35_17040</name>
</gene>
<dbReference type="InterPro" id="IPR049177">
    <property type="entry name" value="MgtC_SapB_SrpB_YhiD_N"/>
</dbReference>
<comment type="caution">
    <text evidence="9">The sequence shown here is derived from an EMBL/GenBank/DDBJ whole genome shotgun (WGS) entry which is preliminary data.</text>
</comment>
<dbReference type="AlphaFoldDB" id="A0A398CJU4"/>
<evidence type="ECO:0000256" key="1">
    <source>
        <dbReference type="ARBA" id="ARBA00004651"/>
    </source>
</evidence>
<dbReference type="Proteomes" id="UP000266340">
    <property type="component" value="Unassembled WGS sequence"/>
</dbReference>
<reference evidence="9 10" key="1">
    <citation type="submission" date="2018-09" db="EMBL/GenBank/DDBJ databases">
        <title>Cohnella cavernae sp. nov., isolated from a karst cave.</title>
        <authorList>
            <person name="Zhu H."/>
        </authorList>
    </citation>
    <scope>NUCLEOTIDE SEQUENCE [LARGE SCALE GENOMIC DNA]</scope>
    <source>
        <strain evidence="9 10">K2E09-144</strain>
    </source>
</reference>